<keyword evidence="5" id="KW-0998">Cell outer membrane</keyword>
<keyword evidence="4" id="KW-0472">Membrane</keyword>
<evidence type="ECO:0000256" key="4">
    <source>
        <dbReference type="ARBA" id="ARBA00023136"/>
    </source>
</evidence>
<accession>A0ABW6A3K2</accession>
<sequence>MKLYKYISSVLLIALFATSCKKQLDTKPPFSFDEENIQNLDDVERILGGVYAKLRNVDYYGNLNSSSGYSTLPDIIGDNFEETGESLGALVLLTYWGAASDESNIENIWKAAYNVIVQANFVINNVDKFGAADPERANRLKGQALALRAYVHFDVLRYWGENFDEGGTGKGIPYKEDTDKFTLPTRLTVGASLTKIWTDLNAAMDLLADVDQAINTSTRKSNIDLNAARAIAARISLYQEDFDNAIDYATDVINAIPLARLADSTAYRNIWTDQSSIELIWTVNFDAGQGAPGSNIFFPSGNRSSFRVDPLLRATYSTSDIRLNAFIQPVDRRGVSREVLYKFRGRTGLNDGNVNWKVLRTSEMYLIRAEAAARRNTGTDAVNALLDLNTLRASRIRNYVPGVEVGQALINAIALERRKELLGEGHRWFDLKRTDRVIERNSGDELPANDRFWAWPIPFAELQTNPMPQNDGY</sequence>
<dbReference type="Gene3D" id="2.20.20.130">
    <property type="match status" value="1"/>
</dbReference>
<feature type="domain" description="SusD-like N-terminal" evidence="7">
    <location>
        <begin position="96"/>
        <end position="237"/>
    </location>
</feature>
<protein>
    <submittedName>
        <fullName evidence="8">RagB/SusD family nutrient uptake outer membrane protein</fullName>
    </submittedName>
</protein>
<dbReference type="EMBL" id="JBHUOZ010000002">
    <property type="protein sequence ID" value="MFD2919909.1"/>
    <property type="molecule type" value="Genomic_DNA"/>
</dbReference>
<reference evidence="9" key="1">
    <citation type="journal article" date="2019" name="Int. J. Syst. Evol. Microbiol.">
        <title>The Global Catalogue of Microorganisms (GCM) 10K type strain sequencing project: providing services to taxonomists for standard genome sequencing and annotation.</title>
        <authorList>
            <consortium name="The Broad Institute Genomics Platform"/>
            <consortium name="The Broad Institute Genome Sequencing Center for Infectious Disease"/>
            <person name="Wu L."/>
            <person name="Ma J."/>
        </authorList>
    </citation>
    <scope>NUCLEOTIDE SEQUENCE [LARGE SCALE GENOMIC DNA]</scope>
    <source>
        <strain evidence="9">KCTC 23299</strain>
    </source>
</reference>
<organism evidence="8 9">
    <name type="scientific">Terrimonas rubra</name>
    <dbReference type="NCBI Taxonomy" id="1035890"/>
    <lineage>
        <taxon>Bacteria</taxon>
        <taxon>Pseudomonadati</taxon>
        <taxon>Bacteroidota</taxon>
        <taxon>Chitinophagia</taxon>
        <taxon>Chitinophagales</taxon>
        <taxon>Chitinophagaceae</taxon>
        <taxon>Terrimonas</taxon>
    </lineage>
</organism>
<comment type="similarity">
    <text evidence="2">Belongs to the SusD family.</text>
</comment>
<dbReference type="Gene3D" id="1.25.40.900">
    <property type="match status" value="1"/>
</dbReference>
<proteinExistence type="inferred from homology"/>
<dbReference type="InterPro" id="IPR011990">
    <property type="entry name" value="TPR-like_helical_dom_sf"/>
</dbReference>
<dbReference type="Pfam" id="PF07980">
    <property type="entry name" value="SusD_RagB"/>
    <property type="match status" value="1"/>
</dbReference>
<evidence type="ECO:0000256" key="1">
    <source>
        <dbReference type="ARBA" id="ARBA00004442"/>
    </source>
</evidence>
<feature type="domain" description="RagB/SusD" evidence="6">
    <location>
        <begin position="346"/>
        <end position="472"/>
    </location>
</feature>
<evidence type="ECO:0000256" key="5">
    <source>
        <dbReference type="ARBA" id="ARBA00023237"/>
    </source>
</evidence>
<evidence type="ECO:0000256" key="3">
    <source>
        <dbReference type="ARBA" id="ARBA00022729"/>
    </source>
</evidence>
<keyword evidence="9" id="KW-1185">Reference proteome</keyword>
<evidence type="ECO:0000259" key="7">
    <source>
        <dbReference type="Pfam" id="PF14322"/>
    </source>
</evidence>
<dbReference type="Pfam" id="PF14322">
    <property type="entry name" value="SusD-like_3"/>
    <property type="match status" value="1"/>
</dbReference>
<evidence type="ECO:0000313" key="9">
    <source>
        <dbReference type="Proteomes" id="UP001597511"/>
    </source>
</evidence>
<dbReference type="RefSeq" id="WP_386097602.1">
    <property type="nucleotide sequence ID" value="NZ_JBHUOZ010000002.1"/>
</dbReference>
<evidence type="ECO:0000313" key="8">
    <source>
        <dbReference type="EMBL" id="MFD2919909.1"/>
    </source>
</evidence>
<dbReference type="Gene3D" id="1.25.40.390">
    <property type="match status" value="1"/>
</dbReference>
<evidence type="ECO:0000259" key="6">
    <source>
        <dbReference type="Pfam" id="PF07980"/>
    </source>
</evidence>
<dbReference type="PROSITE" id="PS51257">
    <property type="entry name" value="PROKAR_LIPOPROTEIN"/>
    <property type="match status" value="1"/>
</dbReference>
<gene>
    <name evidence="8" type="ORF">ACFS6H_09340</name>
</gene>
<dbReference type="InterPro" id="IPR012944">
    <property type="entry name" value="SusD_RagB_dom"/>
</dbReference>
<comment type="caution">
    <text evidence="8">The sequence shown here is derived from an EMBL/GenBank/DDBJ whole genome shotgun (WGS) entry which is preliminary data.</text>
</comment>
<keyword evidence="3" id="KW-0732">Signal</keyword>
<comment type="subcellular location">
    <subcellularLocation>
        <location evidence="1">Cell outer membrane</location>
    </subcellularLocation>
</comment>
<dbReference type="Proteomes" id="UP001597511">
    <property type="component" value="Unassembled WGS sequence"/>
</dbReference>
<evidence type="ECO:0000256" key="2">
    <source>
        <dbReference type="ARBA" id="ARBA00006275"/>
    </source>
</evidence>
<dbReference type="SUPFAM" id="SSF48452">
    <property type="entry name" value="TPR-like"/>
    <property type="match status" value="1"/>
</dbReference>
<dbReference type="InterPro" id="IPR033985">
    <property type="entry name" value="SusD-like_N"/>
</dbReference>
<name>A0ABW6A3K2_9BACT</name>